<dbReference type="PANTHER" id="PTHR23291">
    <property type="entry name" value="BAX INHIBITOR-RELATED"/>
    <property type="match status" value="1"/>
</dbReference>
<evidence type="ECO:0000256" key="3">
    <source>
        <dbReference type="ARBA" id="ARBA00022989"/>
    </source>
</evidence>
<accession>A0A7N0ZSK4</accession>
<evidence type="ECO:0000256" key="5">
    <source>
        <dbReference type="RuleBase" id="RU004379"/>
    </source>
</evidence>
<dbReference type="Proteomes" id="UP000594263">
    <property type="component" value="Unplaced"/>
</dbReference>
<feature type="transmembrane region" description="Helical" evidence="5">
    <location>
        <begin position="140"/>
        <end position="162"/>
    </location>
</feature>
<dbReference type="PANTHER" id="PTHR23291:SF50">
    <property type="entry name" value="PROTEIN LIFEGUARD 4"/>
    <property type="match status" value="1"/>
</dbReference>
<evidence type="ECO:0000313" key="6">
    <source>
        <dbReference type="EnsemblPlants" id="Kaladp0024s0578.1.v1.1"/>
    </source>
</evidence>
<feature type="transmembrane region" description="Helical" evidence="5">
    <location>
        <begin position="297"/>
        <end position="316"/>
    </location>
</feature>
<keyword evidence="4 5" id="KW-0472">Membrane</keyword>
<feature type="transmembrane region" description="Helical" evidence="5">
    <location>
        <begin position="233"/>
        <end position="252"/>
    </location>
</feature>
<feature type="transmembrane region" description="Helical" evidence="5">
    <location>
        <begin position="258"/>
        <end position="276"/>
    </location>
</feature>
<dbReference type="InterPro" id="IPR006214">
    <property type="entry name" value="Bax_inhibitor_1-related"/>
</dbReference>
<evidence type="ECO:0000313" key="7">
    <source>
        <dbReference type="Proteomes" id="UP000594263"/>
    </source>
</evidence>
<organism evidence="6 7">
    <name type="scientific">Kalanchoe fedtschenkoi</name>
    <name type="common">Lavender scallops</name>
    <name type="synonym">South American air plant</name>
    <dbReference type="NCBI Taxonomy" id="63787"/>
    <lineage>
        <taxon>Eukaryota</taxon>
        <taxon>Viridiplantae</taxon>
        <taxon>Streptophyta</taxon>
        <taxon>Embryophyta</taxon>
        <taxon>Tracheophyta</taxon>
        <taxon>Spermatophyta</taxon>
        <taxon>Magnoliopsida</taxon>
        <taxon>eudicotyledons</taxon>
        <taxon>Gunneridae</taxon>
        <taxon>Pentapetalae</taxon>
        <taxon>Saxifragales</taxon>
        <taxon>Crassulaceae</taxon>
        <taxon>Kalanchoe</taxon>
    </lineage>
</organism>
<dbReference type="EnsemblPlants" id="Kaladp0024s0578.1.v1.1">
    <property type="protein sequence ID" value="Kaladp0024s0578.1.v1.1"/>
    <property type="gene ID" value="Kaladp0024s0578.v1.1"/>
</dbReference>
<name>A0A7N0ZSK4_KALFE</name>
<proteinExistence type="inferred from homology"/>
<reference evidence="6" key="1">
    <citation type="submission" date="2021-01" db="UniProtKB">
        <authorList>
            <consortium name="EnsemblPlants"/>
        </authorList>
    </citation>
    <scope>IDENTIFICATION</scope>
</reference>
<dbReference type="GO" id="GO:0016020">
    <property type="term" value="C:membrane"/>
    <property type="evidence" value="ECO:0007669"/>
    <property type="project" value="UniProtKB-SubCell"/>
</dbReference>
<dbReference type="Gramene" id="Kaladp0024s0578.1.v1.1">
    <property type="protein sequence ID" value="Kaladp0024s0578.1.v1.1"/>
    <property type="gene ID" value="Kaladp0024s0578.v1.1"/>
</dbReference>
<comment type="subcellular location">
    <subcellularLocation>
        <location evidence="1">Membrane</location>
        <topology evidence="1">Multi-pass membrane protein</topology>
    </subcellularLocation>
</comment>
<dbReference type="Pfam" id="PF01027">
    <property type="entry name" value="Bax1-I"/>
    <property type="match status" value="1"/>
</dbReference>
<feature type="transmembrane region" description="Helical" evidence="5">
    <location>
        <begin position="114"/>
        <end position="134"/>
    </location>
</feature>
<protein>
    <submittedName>
        <fullName evidence="6">Uncharacterized protein</fullName>
    </submittedName>
</protein>
<dbReference type="AlphaFoldDB" id="A0A7N0ZSK4"/>
<evidence type="ECO:0000256" key="2">
    <source>
        <dbReference type="ARBA" id="ARBA00022692"/>
    </source>
</evidence>
<keyword evidence="2 5" id="KW-0812">Transmembrane</keyword>
<feature type="transmembrane region" description="Helical" evidence="5">
    <location>
        <begin position="200"/>
        <end position="221"/>
    </location>
</feature>
<evidence type="ECO:0000256" key="4">
    <source>
        <dbReference type="ARBA" id="ARBA00023136"/>
    </source>
</evidence>
<comment type="similarity">
    <text evidence="5">Belongs to the BI1 family.</text>
</comment>
<evidence type="ECO:0000256" key="1">
    <source>
        <dbReference type="ARBA" id="ARBA00004141"/>
    </source>
</evidence>
<feature type="transmembrane region" description="Helical" evidence="5">
    <location>
        <begin position="174"/>
        <end position="194"/>
    </location>
</feature>
<keyword evidence="7" id="KW-1185">Reference proteome</keyword>
<keyword evidence="3 5" id="KW-1133">Transmembrane helix</keyword>
<sequence>MKAGKTTLEMQGLTVKQFPSCTRKSVSDSPPSFVMHRLSFPSRYLNTKLNKNKNVKLRIMSQRGELDCVPGSGQETNKKERIIVDLQDLVVVNEDSSLSHVENNKLRWRFISKVYGVMSAQVAFCATVSAAVVVNSPMKAFICGIHPAIAFCAGLSPFLLMWPMIVHRKRRPQNLMMLSLFTISMSVALGLGCAFLRAKIVIQGLLTAGVVVLPITGYAIWGSMRGEAFRYPGLFSFSCVIILVMVTVQLFFPYVSALGTLWAGIVGIIFAGFLDYDRDELVKRHTFQEYIEASICLYLDIISLFHTTFHVIRLIVEFHCWFLGLTK</sequence>